<feature type="region of interest" description="Disordered" evidence="2">
    <location>
        <begin position="791"/>
        <end position="839"/>
    </location>
</feature>
<dbReference type="InterPro" id="IPR002885">
    <property type="entry name" value="PPR_rpt"/>
</dbReference>
<dbReference type="Pfam" id="PF01535">
    <property type="entry name" value="PPR"/>
    <property type="match status" value="1"/>
</dbReference>
<evidence type="ECO:0000313" key="5">
    <source>
        <dbReference type="EMBL" id="CAL4779422.1"/>
    </source>
</evidence>
<dbReference type="EMBL" id="CAMXCT030001670">
    <property type="protein sequence ID" value="CAL4779422.1"/>
    <property type="molecule type" value="Genomic_DNA"/>
</dbReference>
<reference evidence="4" key="2">
    <citation type="submission" date="2024-04" db="EMBL/GenBank/DDBJ databases">
        <authorList>
            <person name="Chen Y."/>
            <person name="Shah S."/>
            <person name="Dougan E. K."/>
            <person name="Thang M."/>
            <person name="Chan C."/>
        </authorList>
    </citation>
    <scope>NUCLEOTIDE SEQUENCE [LARGE SCALE GENOMIC DNA]</scope>
</reference>
<evidence type="ECO:0000313" key="3">
    <source>
        <dbReference type="EMBL" id="CAI3992110.1"/>
    </source>
</evidence>
<feature type="compositionally biased region" description="Low complexity" evidence="2">
    <location>
        <begin position="817"/>
        <end position="839"/>
    </location>
</feature>
<name>A0A9P1CII1_9DINO</name>
<comment type="caution">
    <text evidence="3">The sequence shown here is derived from an EMBL/GenBank/DDBJ whole genome shotgun (WGS) entry which is preliminary data.</text>
</comment>
<keyword evidence="1" id="KW-0677">Repeat</keyword>
<protein>
    <submittedName>
        <fullName evidence="5">Pentacotripeptide-repeat region of PRORP domain-containing protein</fullName>
    </submittedName>
</protein>
<organism evidence="3">
    <name type="scientific">Cladocopium goreaui</name>
    <dbReference type="NCBI Taxonomy" id="2562237"/>
    <lineage>
        <taxon>Eukaryota</taxon>
        <taxon>Sar</taxon>
        <taxon>Alveolata</taxon>
        <taxon>Dinophyceae</taxon>
        <taxon>Suessiales</taxon>
        <taxon>Symbiodiniaceae</taxon>
        <taxon>Cladocopium</taxon>
    </lineage>
</organism>
<feature type="compositionally biased region" description="Basic and acidic residues" evidence="2">
    <location>
        <begin position="791"/>
        <end position="814"/>
    </location>
</feature>
<evidence type="ECO:0000256" key="2">
    <source>
        <dbReference type="SAM" id="MobiDB-lite"/>
    </source>
</evidence>
<gene>
    <name evidence="3" type="ORF">C1SCF055_LOCUS18963</name>
</gene>
<sequence>MAKPKYREGRAQQRPGQALIQQLRSLESSANVSKVLTTLRRKGSLLHPEDVRVAILCLGDEGFWQEGLQLLHAKLRAPYTRTPRMYSAAATILDDQWALVFQLLKDARQEGALDVQVLNSAMATLNKANLPELATTIFHSADELEVEMNTCSFNTAIQSQSLAGNWPKAVGLLKAMWRELAMPDIISYNTAIWASASDGSWEVALELLREVWLEGLPVSISTFTGAILACARSGQWQRALLLLADARTQLLPPDVPSHAAAIHACSEAAKWQQSLLLLTDMAGHKTWPDLVTFNTAILSCARGQQWRWSLRLLSGMLLDQVLPDVTTHRAMVEAYTCSWKWEEALAAVAELEGFTGSSDAQGRSSAMSAIGICRQWQWAVQLLGDLGLQADAIAWNSCISACAAANRWQQACYLHTNALHFGATLEGFQGALRACSTPKAWRAALGLLDEMATHRVIPSLRSLTSAISSFTSGQWRHVLALSGQLGKPDAILQTKVLSEVGKSNWPLALCLLQGDDTAELGSATGCAEAVAVAEAANAGVEGRVWLQKAQGCLQSCIGGNWDSQEAVIASELLLEYDHFDYREQRALGRRMVQPVISPLFALKATEIEAEEEFIFPRSSRLWINLPKIRSKGAAIWKRRYLEEMASPKSKTSLELSDLVRGHFSLGSHGTHEVLAKAGMASSDGWLLFARQTTRGVLSGAEAAQWPTHISLSLNWCGARQLVGQSSENVDMEELPATFSSFSTHSERQGLLLVLKRLRAARHATSCITPLQPRDDDHNDLWLRDELDQWDQQDQRDQDRKLQRPLDAKAFDVRRPKASTAPASKASRAKAATAATAATAPGRSRAEVDALIRAEAADAEFKAQELLERFAVKMEGDARQWLQLAKEALEIASRGRSRAAAAASAIVAVQRAVGASSDVKKAQKEASDAVRALGDALVWRCQEVSPQRSRSGFKQTMEEAIGGPLTQAEWARYFYTHKVVVAKKFPELDFKAPARRASDG</sequence>
<evidence type="ECO:0000313" key="4">
    <source>
        <dbReference type="EMBL" id="CAL1145485.1"/>
    </source>
</evidence>
<keyword evidence="6" id="KW-1185">Reference proteome</keyword>
<dbReference type="InterPro" id="IPR011990">
    <property type="entry name" value="TPR-like_helical_dom_sf"/>
</dbReference>
<dbReference type="AlphaFoldDB" id="A0A9P1CII1"/>
<dbReference type="EMBL" id="CAMXCT020001670">
    <property type="protein sequence ID" value="CAL1145485.1"/>
    <property type="molecule type" value="Genomic_DNA"/>
</dbReference>
<dbReference type="Gene3D" id="1.25.40.10">
    <property type="entry name" value="Tetratricopeptide repeat domain"/>
    <property type="match status" value="3"/>
</dbReference>
<reference evidence="3" key="1">
    <citation type="submission" date="2022-10" db="EMBL/GenBank/DDBJ databases">
        <authorList>
            <person name="Chen Y."/>
            <person name="Dougan E. K."/>
            <person name="Chan C."/>
            <person name="Rhodes N."/>
            <person name="Thang M."/>
        </authorList>
    </citation>
    <scope>NUCLEOTIDE SEQUENCE</scope>
</reference>
<dbReference type="OrthoDB" id="10561470at2759"/>
<evidence type="ECO:0000256" key="1">
    <source>
        <dbReference type="ARBA" id="ARBA00022737"/>
    </source>
</evidence>
<dbReference type="PANTHER" id="PTHR47447:SF23">
    <property type="entry name" value="PENTACOTRIPEPTIDE-REPEAT REGION OF PRORP DOMAIN-CONTAINING PROTEIN"/>
    <property type="match status" value="1"/>
</dbReference>
<dbReference type="Proteomes" id="UP001152797">
    <property type="component" value="Unassembled WGS sequence"/>
</dbReference>
<accession>A0A9P1CII1</accession>
<dbReference type="PANTHER" id="PTHR47447">
    <property type="entry name" value="OS03G0856100 PROTEIN"/>
    <property type="match status" value="1"/>
</dbReference>
<evidence type="ECO:0000313" key="6">
    <source>
        <dbReference type="Proteomes" id="UP001152797"/>
    </source>
</evidence>
<dbReference type="EMBL" id="CAMXCT010001670">
    <property type="protein sequence ID" value="CAI3992110.1"/>
    <property type="molecule type" value="Genomic_DNA"/>
</dbReference>
<proteinExistence type="predicted"/>